<comment type="similarity">
    <text evidence="5">Belongs to the AcnX type II large subunit family.</text>
</comment>
<keyword evidence="1" id="KW-0408">Iron</keyword>
<comment type="function">
    <text evidence="4">Component of a hydro-lyase that catalyzes the dehydration of mevalonate 5-phosphate (MVA5P) to form trans-anhydromevalonate 5-phosphate (tAHMP). Involved in the archaeal mevalonate (MVA) pathway, which provides fundamental precursors for isoprenoid biosynthesis, such as isopentenyl diphosphate (IPP) and dimethylallyl diphosphate (DMAPP).</text>
</comment>
<name>A0A832Z3P2_9CREN</name>
<evidence type="ECO:0000313" key="11">
    <source>
        <dbReference type="Proteomes" id="UP000605805"/>
    </source>
</evidence>
<dbReference type="InterPro" id="IPR007506">
    <property type="entry name" value="PMDh-L-like_dom"/>
</dbReference>
<evidence type="ECO:0000256" key="2">
    <source>
        <dbReference type="ARBA" id="ARBA00023239"/>
    </source>
</evidence>
<organism evidence="10 11">
    <name type="scientific">Ignisphaera aggregans</name>
    <dbReference type="NCBI Taxonomy" id="334771"/>
    <lineage>
        <taxon>Archaea</taxon>
        <taxon>Thermoproteota</taxon>
        <taxon>Thermoprotei</taxon>
        <taxon>Desulfurococcales</taxon>
        <taxon>Desulfurococcaceae</taxon>
        <taxon>Ignisphaera</taxon>
    </lineage>
</organism>
<protein>
    <recommendedName>
        <fullName evidence="8">Phosphomevalonate dehydratase large subunit</fullName>
        <ecNumber evidence="7">4.2.1.182</ecNumber>
    </recommendedName>
</protein>
<sequence length="397" mass="43535">MYLTMWEEKALNGEFGEALALAMKVIVKVGEALGADRLITISHAHVSGISVHNIGVEGVELIESIARKGGKVRVYTTANPCSLAYLQKLRNVYGEEIYSLQHRLVEALIAMGVDAKSFTCTPYVLRRPSMGEHLAWSESSAVIYANSVIGARSNREAGFIALMAAISGRTYYAGLHDDENRIPQLLIDVEFRVNSIALASALGLYLGAICSEIPFIRIRFDAPSMLRQIMIKSMLASIATTSDLGMVYLDGITPDIHRIRIDIQSLERISVDMNDVKNYMESCHANVLFIGCPHLTVSEIKTLLGSETVVHQLKALNIEKILIATPKLTENFESELYRSIGVRLVKHGIEFELLPGVCPVVSDLRKAGLSAVMTIHGKAAHYMPRVAGVKACLVNVL</sequence>
<proteinExistence type="inferred from homology"/>
<evidence type="ECO:0000313" key="10">
    <source>
        <dbReference type="EMBL" id="HIP57263.1"/>
    </source>
</evidence>
<comment type="catalytic activity">
    <reaction evidence="3">
        <text>(R)-5-phosphomevalonate = (2E)-3-methyl-5-phosphooxypent-2-enoate + H2O</text>
        <dbReference type="Rhea" id="RHEA:78975"/>
        <dbReference type="ChEBI" id="CHEBI:15377"/>
        <dbReference type="ChEBI" id="CHEBI:58146"/>
        <dbReference type="ChEBI" id="CHEBI:229665"/>
        <dbReference type="EC" id="4.2.1.182"/>
    </reaction>
    <physiologicalReaction direction="left-to-right" evidence="3">
        <dbReference type="Rhea" id="RHEA:78976"/>
    </physiologicalReaction>
</comment>
<evidence type="ECO:0000256" key="3">
    <source>
        <dbReference type="ARBA" id="ARBA00045120"/>
    </source>
</evidence>
<comment type="subunit">
    <text evidence="6">Heterodimer composed of a large subunit (PMDh-L) and a small subunit (PMDh-S).</text>
</comment>
<dbReference type="EC" id="4.2.1.182" evidence="7"/>
<evidence type="ECO:0000256" key="7">
    <source>
        <dbReference type="ARBA" id="ARBA00047176"/>
    </source>
</evidence>
<gene>
    <name evidence="10" type="ORF">EYH02_04255</name>
</gene>
<dbReference type="AlphaFoldDB" id="A0A832Z3P2"/>
<dbReference type="Proteomes" id="UP000605805">
    <property type="component" value="Unassembled WGS sequence"/>
</dbReference>
<accession>A0A832Z3P2</accession>
<evidence type="ECO:0000259" key="9">
    <source>
        <dbReference type="Pfam" id="PF04412"/>
    </source>
</evidence>
<dbReference type="PANTHER" id="PTHR36577:SF3">
    <property type="entry name" value="DUF521 DOMAIN PROTEIN (AFU_ORTHOLOGUE AFUA_6G00490)"/>
    <property type="match status" value="1"/>
</dbReference>
<evidence type="ECO:0000256" key="1">
    <source>
        <dbReference type="ARBA" id="ARBA00023004"/>
    </source>
</evidence>
<comment type="caution">
    <text evidence="10">The sequence shown here is derived from an EMBL/GenBank/DDBJ whole genome shotgun (WGS) entry which is preliminary data.</text>
</comment>
<dbReference type="Pfam" id="PF04412">
    <property type="entry name" value="AcnX"/>
    <property type="match status" value="1"/>
</dbReference>
<feature type="domain" description="Phosphomevalonate dehydratase large subunit-like" evidence="9">
    <location>
        <begin position="1"/>
        <end position="393"/>
    </location>
</feature>
<evidence type="ECO:0000256" key="8">
    <source>
        <dbReference type="ARBA" id="ARBA00047196"/>
    </source>
</evidence>
<dbReference type="GO" id="GO:0016829">
    <property type="term" value="F:lyase activity"/>
    <property type="evidence" value="ECO:0007669"/>
    <property type="project" value="UniProtKB-KW"/>
</dbReference>
<dbReference type="PANTHER" id="PTHR36577">
    <property type="entry name" value="DUF521 DOMAIN PROTEIN (AFU_ORTHOLOGUE AFUA_6G00490)"/>
    <property type="match status" value="1"/>
</dbReference>
<evidence type="ECO:0000256" key="4">
    <source>
        <dbReference type="ARBA" id="ARBA00045299"/>
    </source>
</evidence>
<evidence type="ECO:0000256" key="5">
    <source>
        <dbReference type="ARBA" id="ARBA00046333"/>
    </source>
</evidence>
<evidence type="ECO:0000256" key="6">
    <source>
        <dbReference type="ARBA" id="ARBA00046520"/>
    </source>
</evidence>
<reference evidence="10" key="1">
    <citation type="journal article" date="2020" name="ISME J.">
        <title>Gammaproteobacteria mediating utilization of methyl-, sulfur- and petroleum organic compounds in deep ocean hydrothermal plumes.</title>
        <authorList>
            <person name="Zhou Z."/>
            <person name="Liu Y."/>
            <person name="Pan J."/>
            <person name="Cron B.R."/>
            <person name="Toner B.M."/>
            <person name="Anantharaman K."/>
            <person name="Breier J.A."/>
            <person name="Dick G.J."/>
            <person name="Li M."/>
        </authorList>
    </citation>
    <scope>NUCLEOTIDE SEQUENCE</scope>
    <source>
        <strain evidence="10">SZUA-1435</strain>
    </source>
</reference>
<dbReference type="EMBL" id="DQTV01000076">
    <property type="protein sequence ID" value="HIP57263.1"/>
    <property type="molecule type" value="Genomic_DNA"/>
</dbReference>
<keyword evidence="2" id="KW-0456">Lyase</keyword>